<dbReference type="EMBL" id="RBKS01000001">
    <property type="protein sequence ID" value="RKR75215.1"/>
    <property type="molecule type" value="Genomic_DNA"/>
</dbReference>
<feature type="transmembrane region" description="Helical" evidence="2">
    <location>
        <begin position="73"/>
        <end position="95"/>
    </location>
</feature>
<reference evidence="4 5" key="1">
    <citation type="submission" date="2018-10" db="EMBL/GenBank/DDBJ databases">
        <title>Sequencing the genomes of 1000 actinobacteria strains.</title>
        <authorList>
            <person name="Klenk H.-P."/>
        </authorList>
    </citation>
    <scope>NUCLEOTIDE SEQUENCE [LARGE SCALE GENOMIC DNA]</scope>
    <source>
        <strain evidence="4 5">DSM 17894</strain>
    </source>
</reference>
<sequence>MSDSGVPDGQRQTPAGWYQDPSGQAPYRWWDGYAWSSSTSADPAAGRPAPSNTPPVVVGAVWQRPQLPPDRPVYSVFIWLIVLLPLLSWPLSFTYTPHLSYERVNGIRTIDPFSIYTPTYFAMLGVSLALYVVTIVLAFRDQKWLQRQGVVRPFAWGWAFLGIVYTIGRSVIVHGVAPKRGLWPIWISIALIVIGLVVGFSHSASEFSQIQVPTK</sequence>
<organism evidence="4 5">
    <name type="scientific">Frondihabitans australicus</name>
    <dbReference type="NCBI Taxonomy" id="386892"/>
    <lineage>
        <taxon>Bacteria</taxon>
        <taxon>Bacillati</taxon>
        <taxon>Actinomycetota</taxon>
        <taxon>Actinomycetes</taxon>
        <taxon>Micrococcales</taxon>
        <taxon>Microbacteriaceae</taxon>
        <taxon>Frondihabitans</taxon>
    </lineage>
</organism>
<evidence type="ECO:0000256" key="1">
    <source>
        <dbReference type="SAM" id="MobiDB-lite"/>
    </source>
</evidence>
<dbReference type="RefSeq" id="WP_121370037.1">
    <property type="nucleotide sequence ID" value="NZ_RBKS01000001.1"/>
</dbReference>
<dbReference type="Pfam" id="PF10708">
    <property type="entry name" value="DUF2510"/>
    <property type="match status" value="1"/>
</dbReference>
<gene>
    <name evidence="4" type="ORF">C8E83_2353</name>
</gene>
<keyword evidence="2" id="KW-0812">Transmembrane</keyword>
<evidence type="ECO:0000256" key="2">
    <source>
        <dbReference type="SAM" id="Phobius"/>
    </source>
</evidence>
<accession>A0A495IJA8</accession>
<keyword evidence="5" id="KW-1185">Reference proteome</keyword>
<keyword evidence="2" id="KW-0472">Membrane</keyword>
<feature type="region of interest" description="Disordered" evidence="1">
    <location>
        <begin position="1"/>
        <end position="23"/>
    </location>
</feature>
<feature type="transmembrane region" description="Helical" evidence="2">
    <location>
        <begin position="115"/>
        <end position="139"/>
    </location>
</feature>
<protein>
    <submittedName>
        <fullName evidence="4">Uncharacterized protein DUF2510</fullName>
    </submittedName>
</protein>
<dbReference type="InterPro" id="IPR018929">
    <property type="entry name" value="DUF2510"/>
</dbReference>
<evidence type="ECO:0000259" key="3">
    <source>
        <dbReference type="Pfam" id="PF10708"/>
    </source>
</evidence>
<feature type="transmembrane region" description="Helical" evidence="2">
    <location>
        <begin position="151"/>
        <end position="177"/>
    </location>
</feature>
<feature type="domain" description="DUF2510" evidence="3">
    <location>
        <begin position="15"/>
        <end position="46"/>
    </location>
</feature>
<proteinExistence type="predicted"/>
<name>A0A495IJA8_9MICO</name>
<evidence type="ECO:0000313" key="4">
    <source>
        <dbReference type="EMBL" id="RKR75215.1"/>
    </source>
</evidence>
<evidence type="ECO:0000313" key="5">
    <source>
        <dbReference type="Proteomes" id="UP000280008"/>
    </source>
</evidence>
<dbReference type="OrthoDB" id="5244233at2"/>
<comment type="caution">
    <text evidence="4">The sequence shown here is derived from an EMBL/GenBank/DDBJ whole genome shotgun (WGS) entry which is preliminary data.</text>
</comment>
<dbReference type="AlphaFoldDB" id="A0A495IJA8"/>
<keyword evidence="2" id="KW-1133">Transmembrane helix</keyword>
<feature type="transmembrane region" description="Helical" evidence="2">
    <location>
        <begin position="183"/>
        <end position="201"/>
    </location>
</feature>
<dbReference type="Proteomes" id="UP000280008">
    <property type="component" value="Unassembled WGS sequence"/>
</dbReference>